<sequence length="137" mass="15252">MRIWVCSPMGDNIEDEDLLGAWFFSGKFLLNGFVWLGLGGCSGLVVADDFICGVPLDMNLDGFSGDICATIDSLSIDPEFPSIVEELSKRILCVLDGDMSRYYPVFGYQTSIFLFVRYQNVPIVLIFVEGFIVIMLP</sequence>
<organism evidence="1 2">
    <name type="scientific">Ficus carica</name>
    <name type="common">Common fig</name>
    <dbReference type="NCBI Taxonomy" id="3494"/>
    <lineage>
        <taxon>Eukaryota</taxon>
        <taxon>Viridiplantae</taxon>
        <taxon>Streptophyta</taxon>
        <taxon>Embryophyta</taxon>
        <taxon>Tracheophyta</taxon>
        <taxon>Spermatophyta</taxon>
        <taxon>Magnoliopsida</taxon>
        <taxon>eudicotyledons</taxon>
        <taxon>Gunneridae</taxon>
        <taxon>Pentapetalae</taxon>
        <taxon>rosids</taxon>
        <taxon>fabids</taxon>
        <taxon>Rosales</taxon>
        <taxon>Moraceae</taxon>
        <taxon>Ficeae</taxon>
        <taxon>Ficus</taxon>
    </lineage>
</organism>
<accession>A0AA88DUF6</accession>
<dbReference type="Proteomes" id="UP001187192">
    <property type="component" value="Unassembled WGS sequence"/>
</dbReference>
<reference evidence="1" key="1">
    <citation type="submission" date="2023-07" db="EMBL/GenBank/DDBJ databases">
        <title>draft genome sequence of fig (Ficus carica).</title>
        <authorList>
            <person name="Takahashi T."/>
            <person name="Nishimura K."/>
        </authorList>
    </citation>
    <scope>NUCLEOTIDE SEQUENCE</scope>
</reference>
<proteinExistence type="predicted"/>
<keyword evidence="2" id="KW-1185">Reference proteome</keyword>
<protein>
    <submittedName>
        <fullName evidence="1">Uncharacterized protein</fullName>
    </submittedName>
</protein>
<dbReference type="AlphaFoldDB" id="A0AA88DUF6"/>
<gene>
    <name evidence="1" type="ORF">TIFTF001_030589</name>
</gene>
<name>A0AA88DUF6_FICCA</name>
<dbReference type="EMBL" id="BTGU01000113">
    <property type="protein sequence ID" value="GMN61501.1"/>
    <property type="molecule type" value="Genomic_DNA"/>
</dbReference>
<comment type="caution">
    <text evidence="1">The sequence shown here is derived from an EMBL/GenBank/DDBJ whole genome shotgun (WGS) entry which is preliminary data.</text>
</comment>
<evidence type="ECO:0000313" key="2">
    <source>
        <dbReference type="Proteomes" id="UP001187192"/>
    </source>
</evidence>
<evidence type="ECO:0000313" key="1">
    <source>
        <dbReference type="EMBL" id="GMN61501.1"/>
    </source>
</evidence>